<comment type="similarity">
    <text evidence="2">Belongs to the FAD-binding oxidoreductase/transferase type 4 family.</text>
</comment>
<comment type="cofactor">
    <cofactor evidence="1">
        <name>FAD</name>
        <dbReference type="ChEBI" id="CHEBI:57692"/>
    </cofactor>
</comment>
<dbReference type="InterPro" id="IPR004113">
    <property type="entry name" value="FAD-bd_oxidored_4_C"/>
</dbReference>
<dbReference type="EMBL" id="MLJW01000004">
    <property type="protein sequence ID" value="OIR17777.1"/>
    <property type="molecule type" value="Genomic_DNA"/>
</dbReference>
<dbReference type="EC" id="1.-.-.-" evidence="7"/>
<dbReference type="Gene3D" id="1.10.45.10">
    <property type="entry name" value="Vanillyl-alcohol Oxidase, Chain A, domain 4"/>
    <property type="match status" value="1"/>
</dbReference>
<dbReference type="InterPro" id="IPR016167">
    <property type="entry name" value="FAD-bd_PCMH_sub1"/>
</dbReference>
<dbReference type="Gene3D" id="3.30.465.10">
    <property type="match status" value="1"/>
</dbReference>
<keyword evidence="4" id="KW-0274">FAD</keyword>
<accession>A0A1J5TAA2</accession>
<dbReference type="FunFam" id="1.10.45.10:FF:000001">
    <property type="entry name" value="D-lactate dehydrogenase mitochondrial"/>
    <property type="match status" value="1"/>
</dbReference>
<dbReference type="InterPro" id="IPR016169">
    <property type="entry name" value="FAD-bd_PCMH_sub2"/>
</dbReference>
<dbReference type="SUPFAM" id="SSF55103">
    <property type="entry name" value="FAD-linked oxidases, C-terminal domain"/>
    <property type="match status" value="1"/>
</dbReference>
<dbReference type="Pfam" id="PF01565">
    <property type="entry name" value="FAD_binding_4"/>
    <property type="match status" value="1"/>
</dbReference>
<dbReference type="InterPro" id="IPR016166">
    <property type="entry name" value="FAD-bd_PCMH"/>
</dbReference>
<dbReference type="Gene3D" id="3.30.70.2740">
    <property type="match status" value="1"/>
</dbReference>
<dbReference type="InterPro" id="IPR006094">
    <property type="entry name" value="Oxid_FAD_bind_N"/>
</dbReference>
<dbReference type="Gene3D" id="3.30.43.10">
    <property type="entry name" value="Uridine Diphospho-n-acetylenolpyruvylglucosamine Reductase, domain 2"/>
    <property type="match status" value="1"/>
</dbReference>
<dbReference type="GO" id="GO:0016491">
    <property type="term" value="F:oxidoreductase activity"/>
    <property type="evidence" value="ECO:0007669"/>
    <property type="project" value="UniProtKB-KW"/>
</dbReference>
<evidence type="ECO:0000256" key="2">
    <source>
        <dbReference type="ARBA" id="ARBA00008000"/>
    </source>
</evidence>
<dbReference type="InterPro" id="IPR051914">
    <property type="entry name" value="FAD-linked_OxidoTrans_Type4"/>
</dbReference>
<dbReference type="PROSITE" id="PS51387">
    <property type="entry name" value="FAD_PCMH"/>
    <property type="match status" value="1"/>
</dbReference>
<evidence type="ECO:0000313" key="7">
    <source>
        <dbReference type="EMBL" id="OIR17777.1"/>
    </source>
</evidence>
<evidence type="ECO:0000256" key="4">
    <source>
        <dbReference type="ARBA" id="ARBA00022827"/>
    </source>
</evidence>
<keyword evidence="3" id="KW-0285">Flavoprotein</keyword>
<dbReference type="SUPFAM" id="SSF56176">
    <property type="entry name" value="FAD-binding/transporter-associated domain-like"/>
    <property type="match status" value="1"/>
</dbReference>
<dbReference type="Gene3D" id="3.30.70.2190">
    <property type="match status" value="1"/>
</dbReference>
<dbReference type="PANTHER" id="PTHR42934:SF2">
    <property type="entry name" value="GLYCOLATE OXIDASE SUBUNIT GLCD"/>
    <property type="match status" value="1"/>
</dbReference>
<dbReference type="InterPro" id="IPR016164">
    <property type="entry name" value="FAD-linked_Oxase-like_C"/>
</dbReference>
<dbReference type="InterPro" id="IPR016171">
    <property type="entry name" value="Vanillyl_alc_oxidase_C-sub2"/>
</dbReference>
<dbReference type="GO" id="GO:0071949">
    <property type="term" value="F:FAD binding"/>
    <property type="evidence" value="ECO:0007669"/>
    <property type="project" value="InterPro"/>
</dbReference>
<reference evidence="7" key="1">
    <citation type="submission" date="2016-10" db="EMBL/GenBank/DDBJ databases">
        <title>Sequence of Gallionella enrichment culture.</title>
        <authorList>
            <person name="Poehlein A."/>
            <person name="Muehling M."/>
            <person name="Daniel R."/>
        </authorList>
    </citation>
    <scope>NUCLEOTIDE SEQUENCE</scope>
</reference>
<dbReference type="AlphaFoldDB" id="A0A1J5TAA2"/>
<organism evidence="7">
    <name type="scientific">mine drainage metagenome</name>
    <dbReference type="NCBI Taxonomy" id="410659"/>
    <lineage>
        <taxon>unclassified sequences</taxon>
        <taxon>metagenomes</taxon>
        <taxon>ecological metagenomes</taxon>
    </lineage>
</organism>
<dbReference type="FunFam" id="3.30.70.2740:FF:000001">
    <property type="entry name" value="D-lactate dehydrogenase mitochondrial"/>
    <property type="match status" value="1"/>
</dbReference>
<evidence type="ECO:0000256" key="1">
    <source>
        <dbReference type="ARBA" id="ARBA00001974"/>
    </source>
</evidence>
<gene>
    <name evidence="7" type="ORF">GALL_19990</name>
</gene>
<evidence type="ECO:0000256" key="3">
    <source>
        <dbReference type="ARBA" id="ARBA00022630"/>
    </source>
</evidence>
<proteinExistence type="inferred from homology"/>
<dbReference type="Pfam" id="PF02913">
    <property type="entry name" value="FAD-oxidase_C"/>
    <property type="match status" value="1"/>
</dbReference>
<dbReference type="PANTHER" id="PTHR42934">
    <property type="entry name" value="GLYCOLATE OXIDASE SUBUNIT GLCD"/>
    <property type="match status" value="1"/>
</dbReference>
<protein>
    <submittedName>
        <fullName evidence="7">Putative FAD-linked oxidoreductase</fullName>
        <ecNumber evidence="7">1.-.-.-</ecNumber>
    </submittedName>
</protein>
<evidence type="ECO:0000259" key="6">
    <source>
        <dbReference type="PROSITE" id="PS51387"/>
    </source>
</evidence>
<name>A0A1J5TAA2_9ZZZZ</name>
<dbReference type="InterPro" id="IPR036318">
    <property type="entry name" value="FAD-bd_PCMH-like_sf"/>
</dbReference>
<evidence type="ECO:0000256" key="5">
    <source>
        <dbReference type="ARBA" id="ARBA00023002"/>
    </source>
</evidence>
<keyword evidence="5 7" id="KW-0560">Oxidoreductase</keyword>
<feature type="domain" description="FAD-binding PCMH-type" evidence="6">
    <location>
        <begin position="36"/>
        <end position="215"/>
    </location>
</feature>
<comment type="caution">
    <text evidence="7">The sequence shown here is derived from an EMBL/GenBank/DDBJ whole genome shotgun (WGS) entry which is preliminary data.</text>
</comment>
<sequence length="455" mass="48754">MSTSDFLAKLTQQLPQDRVFTDPVDCYAYAYDNSRNYHSPIAVVFPLNIEEVQAVIKLCNQYKVPVVPRGRGTGTAGGSVPEVGGVALSLERMNKIISVDPDNRMAIVEPGVLNQELQDAIKGVGFFWPPDPSSAAYCSIGGNLATCAAGPHAVKYGVARDHVLGLKAVTGSGDIIKTGCYTSKGVVGYDLTRLLVGSEGTLAVIVEATLKLTPLPKHTGGITAEFVDTASCAHAIAAIMAQPYTPSALEFLDNGALNLIRGRHKNLLPENARAYLMIEVDGAQQEIVEATQAILQACQVEGLIEAKSAEDTKALWAARKALSPLLKDIAPKKINEDIAVPVSYLPELLTGLEKLAAQYQISNVNFGHAGNGNIHVNLLVNPDNAEEMKRAYACLDEVFSLVLSLQGTLSGEHGVGMAKRPFITREIDEATINLMKAVKLTFDNHNILNPGKLFP</sequence>